<dbReference type="EMBL" id="JBHTBN010000002">
    <property type="protein sequence ID" value="MFC7356967.1"/>
    <property type="molecule type" value="Genomic_DNA"/>
</dbReference>
<sequence>MKKIIKAILVLALIAFVVMQFIRPEKNNGGYESVMIFEKETKPSIETASILKETCYDCHSDQTRYPWYAEIAPVSYWLDEHIQNGKKHFNVSEWDNYSPKRKNHKLEELIEMIENKEMPLDSYTWIHDDLTEEERAQLVQWATLSKLQYRGRSHISFK</sequence>
<evidence type="ECO:0000313" key="3">
    <source>
        <dbReference type="Proteomes" id="UP001596415"/>
    </source>
</evidence>
<dbReference type="Proteomes" id="UP001596415">
    <property type="component" value="Unassembled WGS sequence"/>
</dbReference>
<gene>
    <name evidence="2" type="ORF">ACFQO1_04665</name>
</gene>
<organism evidence="2 3">
    <name type="scientific">Jejudonia soesokkakensis</name>
    <dbReference type="NCBI Taxonomy" id="1323432"/>
    <lineage>
        <taxon>Bacteria</taxon>
        <taxon>Pseudomonadati</taxon>
        <taxon>Bacteroidota</taxon>
        <taxon>Flavobacteriia</taxon>
        <taxon>Flavobacteriales</taxon>
        <taxon>Flavobacteriaceae</taxon>
        <taxon>Jejudonia</taxon>
    </lineage>
</organism>
<accession>A0ABW2MS99</accession>
<dbReference type="Pfam" id="PF14376">
    <property type="entry name" value="Haem_bd"/>
    <property type="match status" value="1"/>
</dbReference>
<feature type="domain" description="Haem-binding" evidence="1">
    <location>
        <begin position="13"/>
        <end position="146"/>
    </location>
</feature>
<evidence type="ECO:0000259" key="1">
    <source>
        <dbReference type="SMART" id="SM01235"/>
    </source>
</evidence>
<dbReference type="InterPro" id="IPR025992">
    <property type="entry name" value="Haem-bd"/>
</dbReference>
<comment type="caution">
    <text evidence="2">The sequence shown here is derived from an EMBL/GenBank/DDBJ whole genome shotgun (WGS) entry which is preliminary data.</text>
</comment>
<proteinExistence type="predicted"/>
<dbReference type="SMART" id="SM01235">
    <property type="entry name" value="Haem_bd"/>
    <property type="match status" value="1"/>
</dbReference>
<dbReference type="RefSeq" id="WP_380216816.1">
    <property type="nucleotide sequence ID" value="NZ_JBHTBN010000002.1"/>
</dbReference>
<keyword evidence="3" id="KW-1185">Reference proteome</keyword>
<name>A0ABW2MS99_9FLAO</name>
<reference evidence="3" key="1">
    <citation type="journal article" date="2019" name="Int. J. Syst. Evol. Microbiol.">
        <title>The Global Catalogue of Microorganisms (GCM) 10K type strain sequencing project: providing services to taxonomists for standard genome sequencing and annotation.</title>
        <authorList>
            <consortium name="The Broad Institute Genomics Platform"/>
            <consortium name="The Broad Institute Genome Sequencing Center for Infectious Disease"/>
            <person name="Wu L."/>
            <person name="Ma J."/>
        </authorList>
    </citation>
    <scope>NUCLEOTIDE SEQUENCE [LARGE SCALE GENOMIC DNA]</scope>
    <source>
        <strain evidence="3">CGMCC 1.16306</strain>
    </source>
</reference>
<evidence type="ECO:0000313" key="2">
    <source>
        <dbReference type="EMBL" id="MFC7356967.1"/>
    </source>
</evidence>
<protein>
    <submittedName>
        <fullName evidence="2">Heme-binding domain-containing protein</fullName>
    </submittedName>
</protein>